<protein>
    <submittedName>
        <fullName evidence="1">Uncharacterized protein</fullName>
    </submittedName>
</protein>
<dbReference type="AlphaFoldDB" id="A0AAW1TJY0"/>
<sequence length="71" mass="8319">MGIMNNFDLINRPTYTNQFYRTVGTVIIQSVFLMLVKNSKQVHAILDKTYESNTIDLFLNIFIKFYDCMAT</sequence>
<dbReference type="Proteomes" id="UP001431783">
    <property type="component" value="Unassembled WGS sequence"/>
</dbReference>
<accession>A0AAW1TJY0</accession>
<proteinExistence type="predicted"/>
<gene>
    <name evidence="1" type="ORF">WA026_006103</name>
</gene>
<evidence type="ECO:0000313" key="1">
    <source>
        <dbReference type="EMBL" id="KAK9870008.1"/>
    </source>
</evidence>
<evidence type="ECO:0000313" key="2">
    <source>
        <dbReference type="Proteomes" id="UP001431783"/>
    </source>
</evidence>
<comment type="caution">
    <text evidence="1">The sequence shown here is derived from an EMBL/GenBank/DDBJ whole genome shotgun (WGS) entry which is preliminary data.</text>
</comment>
<organism evidence="1 2">
    <name type="scientific">Henosepilachna vigintioctopunctata</name>
    <dbReference type="NCBI Taxonomy" id="420089"/>
    <lineage>
        <taxon>Eukaryota</taxon>
        <taxon>Metazoa</taxon>
        <taxon>Ecdysozoa</taxon>
        <taxon>Arthropoda</taxon>
        <taxon>Hexapoda</taxon>
        <taxon>Insecta</taxon>
        <taxon>Pterygota</taxon>
        <taxon>Neoptera</taxon>
        <taxon>Endopterygota</taxon>
        <taxon>Coleoptera</taxon>
        <taxon>Polyphaga</taxon>
        <taxon>Cucujiformia</taxon>
        <taxon>Coccinelloidea</taxon>
        <taxon>Coccinellidae</taxon>
        <taxon>Epilachninae</taxon>
        <taxon>Epilachnini</taxon>
        <taxon>Henosepilachna</taxon>
    </lineage>
</organism>
<name>A0AAW1TJY0_9CUCU</name>
<keyword evidence="2" id="KW-1185">Reference proteome</keyword>
<reference evidence="1 2" key="1">
    <citation type="submission" date="2023-03" db="EMBL/GenBank/DDBJ databases">
        <title>Genome insight into feeding habits of ladybird beetles.</title>
        <authorList>
            <person name="Li H.-S."/>
            <person name="Huang Y.-H."/>
            <person name="Pang H."/>
        </authorList>
    </citation>
    <scope>NUCLEOTIDE SEQUENCE [LARGE SCALE GENOMIC DNA]</scope>
    <source>
        <strain evidence="1">SYSU_2023b</strain>
        <tissue evidence="1">Whole body</tissue>
    </source>
</reference>
<dbReference type="EMBL" id="JARQZJ010000002">
    <property type="protein sequence ID" value="KAK9870008.1"/>
    <property type="molecule type" value="Genomic_DNA"/>
</dbReference>